<reference evidence="4" key="1">
    <citation type="submission" date="2025-08" db="UniProtKB">
        <authorList>
            <consortium name="RefSeq"/>
        </authorList>
    </citation>
    <scope>IDENTIFICATION</scope>
</reference>
<dbReference type="SMART" id="SM01392">
    <property type="entry name" value="MAGE_N"/>
    <property type="match status" value="1"/>
</dbReference>
<dbReference type="InterPro" id="IPR037445">
    <property type="entry name" value="MAGE"/>
</dbReference>
<evidence type="ECO:0000256" key="1">
    <source>
        <dbReference type="SAM" id="MobiDB-lite"/>
    </source>
</evidence>
<feature type="compositionally biased region" description="Low complexity" evidence="1">
    <location>
        <begin position="33"/>
        <end position="43"/>
    </location>
</feature>
<dbReference type="Gene3D" id="1.10.10.1210">
    <property type="entry name" value="MAGE homology domain, winged helix WH2 motif"/>
    <property type="match status" value="1"/>
</dbReference>
<dbReference type="InterPro" id="IPR021072">
    <property type="entry name" value="MAGE_N"/>
</dbReference>
<dbReference type="GO" id="GO:0005634">
    <property type="term" value="C:nucleus"/>
    <property type="evidence" value="ECO:0007669"/>
    <property type="project" value="TreeGrafter"/>
</dbReference>
<dbReference type="InterPro" id="IPR002190">
    <property type="entry name" value="MHD_dom"/>
</dbReference>
<dbReference type="InterPro" id="IPR041898">
    <property type="entry name" value="MAGE_WH1"/>
</dbReference>
<feature type="region of interest" description="Disordered" evidence="1">
    <location>
        <begin position="1"/>
        <end position="61"/>
    </location>
</feature>
<protein>
    <submittedName>
        <fullName evidence="4">Melanoma-associated antigen 10-like</fullName>
    </submittedName>
</protein>
<evidence type="ECO:0000313" key="4">
    <source>
        <dbReference type="RefSeq" id="XP_021008525.1"/>
    </source>
</evidence>
<sequence length="232" mass="25751">MSHPQKRQCYTFEGESQAQREQGLMAEGEESTDNNTSSSTSSTLPRKMPAGGIPNYHQSPQRALSPPIVIANIPISPTDEASVNQMELVLQHALSSKAIDLVQFLLLKYKMKELTNKAESVEKVIKDDEQYYNRIFNQASGGLKLVFGNDVIEVDPVVHTYALAIALGITYDGMLTDVQGMPKTGLLIIALGVICMHDYRVHEDMIWRALNIMGVTSMKNHYVAGNAKKLFH</sequence>
<gene>
    <name evidence="4" type="primary">LOC110286501</name>
</gene>
<dbReference type="InterPro" id="IPR041899">
    <property type="entry name" value="MAGE_WH2"/>
</dbReference>
<dbReference type="GeneID" id="110286501"/>
<feature type="domain" description="MAGE" evidence="2">
    <location>
        <begin position="94"/>
        <end position="232"/>
    </location>
</feature>
<name>A0A6P5P411_MUSCR</name>
<evidence type="ECO:0000313" key="3">
    <source>
        <dbReference type="Proteomes" id="UP000515126"/>
    </source>
</evidence>
<accession>A0A6P5P411</accession>
<dbReference type="Pfam" id="PF12440">
    <property type="entry name" value="MAGE_N"/>
    <property type="match status" value="1"/>
</dbReference>
<dbReference type="PROSITE" id="PS50838">
    <property type="entry name" value="MAGE"/>
    <property type="match status" value="1"/>
</dbReference>
<dbReference type="SMART" id="SM01373">
    <property type="entry name" value="MAGE"/>
    <property type="match status" value="1"/>
</dbReference>
<dbReference type="AlphaFoldDB" id="A0A6P5P411"/>
<proteinExistence type="predicted"/>
<dbReference type="KEGG" id="mcal:110286501"/>
<organism evidence="3 4">
    <name type="scientific">Mus caroli</name>
    <name type="common">Ryukyu mouse</name>
    <name type="synonym">Ricefield mouse</name>
    <dbReference type="NCBI Taxonomy" id="10089"/>
    <lineage>
        <taxon>Eukaryota</taxon>
        <taxon>Metazoa</taxon>
        <taxon>Chordata</taxon>
        <taxon>Craniata</taxon>
        <taxon>Vertebrata</taxon>
        <taxon>Euteleostomi</taxon>
        <taxon>Mammalia</taxon>
        <taxon>Eutheria</taxon>
        <taxon>Euarchontoglires</taxon>
        <taxon>Glires</taxon>
        <taxon>Rodentia</taxon>
        <taxon>Myomorpha</taxon>
        <taxon>Muroidea</taxon>
        <taxon>Muridae</taxon>
        <taxon>Murinae</taxon>
        <taxon>Mus</taxon>
        <taxon>Mus</taxon>
    </lineage>
</organism>
<dbReference type="PANTHER" id="PTHR11736">
    <property type="entry name" value="MELANOMA-ASSOCIATED ANTIGEN MAGE ANTIGEN"/>
    <property type="match status" value="1"/>
</dbReference>
<keyword evidence="3" id="KW-1185">Reference proteome</keyword>
<evidence type="ECO:0000259" key="2">
    <source>
        <dbReference type="PROSITE" id="PS50838"/>
    </source>
</evidence>
<dbReference type="RefSeq" id="XP_021008525.1">
    <property type="nucleotide sequence ID" value="XM_021152866.1"/>
</dbReference>
<dbReference type="GO" id="GO:0000122">
    <property type="term" value="P:negative regulation of transcription by RNA polymerase II"/>
    <property type="evidence" value="ECO:0007669"/>
    <property type="project" value="TreeGrafter"/>
</dbReference>
<dbReference type="Proteomes" id="UP000515126">
    <property type="component" value="Chromosome X"/>
</dbReference>
<dbReference type="Gene3D" id="1.10.10.1200">
    <property type="entry name" value="MAGE homology domain, winged helix WH1 motif"/>
    <property type="match status" value="1"/>
</dbReference>
<dbReference type="PANTHER" id="PTHR11736:SF153">
    <property type="entry name" value="MELANOMA-ASSOCIATED ANTIGEN 10"/>
    <property type="match status" value="1"/>
</dbReference>